<evidence type="ECO:0000313" key="3">
    <source>
        <dbReference type="Proteomes" id="UP000199024"/>
    </source>
</evidence>
<dbReference type="EMBL" id="FOZL01000001">
    <property type="protein sequence ID" value="SFR98392.1"/>
    <property type="molecule type" value="Genomic_DNA"/>
</dbReference>
<evidence type="ECO:0000259" key="1">
    <source>
        <dbReference type="Pfam" id="PF22848"/>
    </source>
</evidence>
<reference evidence="2 3" key="1">
    <citation type="submission" date="2016-10" db="EMBL/GenBank/DDBJ databases">
        <authorList>
            <person name="de Groot N.N."/>
        </authorList>
    </citation>
    <scope>NUCLEOTIDE SEQUENCE [LARGE SCALE GENOMIC DNA]</scope>
    <source>
        <strain evidence="2 3">DSM 21001</strain>
    </source>
</reference>
<dbReference type="STRING" id="474950.SAMN05421771_0251"/>
<dbReference type="PROSITE" id="PS51257">
    <property type="entry name" value="PROKAR_LIPOPROTEIN"/>
    <property type="match status" value="1"/>
</dbReference>
<accession>A0A1I6L4M5</accession>
<name>A0A1I6L4M5_9BACT</name>
<protein>
    <recommendedName>
        <fullName evidence="1">Alpha-L-arabinofuranosidase 1 catalytic domain-containing protein</fullName>
    </recommendedName>
</protein>
<dbReference type="InterPro" id="IPR055235">
    <property type="entry name" value="ASD1_cat"/>
</dbReference>
<dbReference type="InterPro" id="IPR017853">
    <property type="entry name" value="GH"/>
</dbReference>
<dbReference type="Gene3D" id="3.20.20.80">
    <property type="entry name" value="Glycosidases"/>
    <property type="match status" value="1"/>
</dbReference>
<dbReference type="PANTHER" id="PTHR31776">
    <property type="entry name" value="ALPHA-L-ARABINOFURANOSIDASE 1"/>
    <property type="match status" value="1"/>
</dbReference>
<dbReference type="PANTHER" id="PTHR31776:SF0">
    <property type="entry name" value="ALPHA-L-ARABINOFURANOSIDASE 1"/>
    <property type="match status" value="1"/>
</dbReference>
<dbReference type="Proteomes" id="UP000199024">
    <property type="component" value="Unassembled WGS sequence"/>
</dbReference>
<dbReference type="SUPFAM" id="SSF49785">
    <property type="entry name" value="Galactose-binding domain-like"/>
    <property type="match status" value="1"/>
</dbReference>
<dbReference type="InterPro" id="IPR008979">
    <property type="entry name" value="Galactose-bd-like_sf"/>
</dbReference>
<gene>
    <name evidence="2" type="ORF">SAMN05421771_0251</name>
</gene>
<dbReference type="SUPFAM" id="SSF51445">
    <property type="entry name" value="(Trans)glycosidases"/>
    <property type="match status" value="1"/>
</dbReference>
<keyword evidence="3" id="KW-1185">Reference proteome</keyword>
<organism evidence="2 3">
    <name type="scientific">Granulicella pectinivorans</name>
    <dbReference type="NCBI Taxonomy" id="474950"/>
    <lineage>
        <taxon>Bacteria</taxon>
        <taxon>Pseudomonadati</taxon>
        <taxon>Acidobacteriota</taxon>
        <taxon>Terriglobia</taxon>
        <taxon>Terriglobales</taxon>
        <taxon>Acidobacteriaceae</taxon>
        <taxon>Granulicella</taxon>
    </lineage>
</organism>
<dbReference type="Gene3D" id="2.60.120.260">
    <property type="entry name" value="Galactose-binding domain-like"/>
    <property type="match status" value="1"/>
</dbReference>
<dbReference type="Pfam" id="PF22848">
    <property type="entry name" value="ASD1_dom"/>
    <property type="match status" value="1"/>
</dbReference>
<dbReference type="Gene3D" id="2.60.40.1180">
    <property type="entry name" value="Golgi alpha-mannosidase II"/>
    <property type="match status" value="1"/>
</dbReference>
<feature type="domain" description="Alpha-L-arabinofuranosidase 1 catalytic" evidence="1">
    <location>
        <begin position="542"/>
        <end position="625"/>
    </location>
</feature>
<dbReference type="InterPro" id="IPR013780">
    <property type="entry name" value="Glyco_hydro_b"/>
</dbReference>
<dbReference type="AlphaFoldDB" id="A0A1I6L4M5"/>
<dbReference type="InterPro" id="IPR051563">
    <property type="entry name" value="Glycosyl_Hydrolase_51"/>
</dbReference>
<sequence length="964" mass="100732">MPHPSKPRTVPLAGICFLFLLLAVMAGLSGCGKTLQVLSTSPAQPGTLLTPTIVWAAPASITYGTPLSATQLNATSSVPGTFVYSPSSGSMPSAGTIQLSVAFTPQDPTKYASVSASVSLVVAKATPPITWAAPASVLVGTVLSATQLDAVASIPGSFAYNPAAGSKLPVGTNTLQATFTPTDSANFVTVSVTTTLLVTIDPNATNIEIGSSVLHPGMKRLGMNINGQNFYDSGQLLRNLTFRNPGFEGETWQSILRCSSVTATTCTDGNTYAQWPANFLQGATFEFIYGAASGETGTVIGSAAASASANVGTTLQLSSLATSPAVGDFVVVRKNVPGNAQAGWWPTTGGGGTLSTEFTDLSPNTIGKQALRLTASGAGQSASVDSYFDSTNTHNFVLLNGAYVIQFRAKGAGGNNQLNVSLARQIPNGNYFNQTLTLSSAWQDYTLPFIASEPPSVAPGTLDLHFQASGASVLLDDVTLQPATATAANPTVFRDEVVSTLTSLHPGSLRYMDGLPSLGSSIDNMLTPAFGRLRAGSSTQQTEQDDIAIGLHEFLQLCQTVGAEPWYSLPPAISPLEMQNLVEYLGGDATTPYGAKRAALGQVLPWTTVFPMIHLELGNEQWNYATFPGNAINDPIAYGKRVATIFGAARSSAAYSQNNFDLIMGSFVLNPFYTGQEIASSSGYDSVSVAPYLLSTLNDTSSNEAIFGPLFAQPEMFDSVSPGWMAQQSKIVQAAGKKLVTYEENIATTSGTASQSMVNAVVPSVAGGIAMADHMLLQMRDLGVTTQNVWALPGYANSFNNTHGGTETSPVFGTVIDMGGQSNLRRPVFLAEQLVNTAILANMLSTTMTGANPTWNQPLSTNDSIQLNGAHFLQAFAFSDGNHQRSAVVINLSRTSALSVTFSGANAPTGTVLVSGLTSANLTDNNETSSAISLSQSSITNFQGTIPYSLPPFSLTVFTWSGTP</sequence>
<proteinExistence type="predicted"/>
<dbReference type="GO" id="GO:0046556">
    <property type="term" value="F:alpha-L-arabinofuranosidase activity"/>
    <property type="evidence" value="ECO:0007669"/>
    <property type="project" value="TreeGrafter"/>
</dbReference>
<evidence type="ECO:0000313" key="2">
    <source>
        <dbReference type="EMBL" id="SFR98392.1"/>
    </source>
</evidence>